<dbReference type="eggNOG" id="COG1705">
    <property type="taxonomic scope" value="Bacteria"/>
</dbReference>
<organism evidence="4 5">
    <name type="scientific">Phascolarctobacterium succinatutens YIT 12067</name>
    <dbReference type="NCBI Taxonomy" id="626939"/>
    <lineage>
        <taxon>Bacteria</taxon>
        <taxon>Bacillati</taxon>
        <taxon>Bacillota</taxon>
        <taxon>Negativicutes</taxon>
        <taxon>Acidaminococcales</taxon>
        <taxon>Acidaminococcaceae</taxon>
        <taxon>Phascolarctobacterium</taxon>
    </lineage>
</organism>
<feature type="region of interest" description="Disordered" evidence="1">
    <location>
        <begin position="281"/>
        <end position="315"/>
    </location>
</feature>
<name>E8LD23_9FIRM</name>
<dbReference type="HOGENOM" id="CLU_882360_0_0_9"/>
<dbReference type="GO" id="GO:0004040">
    <property type="term" value="F:amidase activity"/>
    <property type="evidence" value="ECO:0007669"/>
    <property type="project" value="InterPro"/>
</dbReference>
<keyword evidence="5" id="KW-1185">Reference proteome</keyword>
<evidence type="ECO:0000259" key="3">
    <source>
        <dbReference type="Pfam" id="PF01832"/>
    </source>
</evidence>
<dbReference type="AlphaFoldDB" id="E8LD23"/>
<protein>
    <submittedName>
        <fullName evidence="4">Tapetum specific protein TAP35/TAP44</fullName>
    </submittedName>
</protein>
<evidence type="ECO:0000256" key="1">
    <source>
        <dbReference type="SAM" id="MobiDB-lite"/>
    </source>
</evidence>
<comment type="caution">
    <text evidence="4">The sequence shown here is derived from an EMBL/GenBank/DDBJ whole genome shotgun (WGS) entry which is preliminary data.</text>
</comment>
<evidence type="ECO:0000313" key="5">
    <source>
        <dbReference type="Proteomes" id="UP000004923"/>
    </source>
</evidence>
<feature type="domain" description="Mannosyl-glycoprotein endo-beta-N-acetylglucosamidase-like" evidence="3">
    <location>
        <begin position="148"/>
        <end position="274"/>
    </location>
</feature>
<keyword evidence="2" id="KW-0732">Signal</keyword>
<dbReference type="Proteomes" id="UP000004923">
    <property type="component" value="Unassembled WGS sequence"/>
</dbReference>
<dbReference type="RefSeq" id="WP_009145130.1">
    <property type="nucleotide sequence ID" value="NZ_GL830871.1"/>
</dbReference>
<dbReference type="OrthoDB" id="9763643at2"/>
<dbReference type="EMBL" id="AEVN01000029">
    <property type="protein sequence ID" value="EFY05263.1"/>
    <property type="molecule type" value="Genomic_DNA"/>
</dbReference>
<gene>
    <name evidence="4" type="ORF">HMPREF9443_00747</name>
</gene>
<feature type="signal peptide" evidence="2">
    <location>
        <begin position="1"/>
        <end position="23"/>
    </location>
</feature>
<reference evidence="4 5" key="1">
    <citation type="submission" date="2011-01" db="EMBL/GenBank/DDBJ databases">
        <authorList>
            <person name="Weinstock G."/>
            <person name="Sodergren E."/>
            <person name="Clifton S."/>
            <person name="Fulton L."/>
            <person name="Fulton B."/>
            <person name="Courtney L."/>
            <person name="Fronick C."/>
            <person name="Harrison M."/>
            <person name="Strong C."/>
            <person name="Farmer C."/>
            <person name="Delahaunty K."/>
            <person name="Markovic C."/>
            <person name="Hall O."/>
            <person name="Minx P."/>
            <person name="Tomlinson C."/>
            <person name="Mitreva M."/>
            <person name="Hou S."/>
            <person name="Chen J."/>
            <person name="Wollam A."/>
            <person name="Pepin K.H."/>
            <person name="Johnson M."/>
            <person name="Bhonagiri V."/>
            <person name="Zhang X."/>
            <person name="Suruliraj S."/>
            <person name="Warren W."/>
            <person name="Chinwalla A."/>
            <person name="Mardis E.R."/>
            <person name="Wilson R.K."/>
        </authorList>
    </citation>
    <scope>NUCLEOTIDE SEQUENCE [LARGE SCALE GENOMIC DNA]</scope>
    <source>
        <strain evidence="4 5">YIT 12067</strain>
    </source>
</reference>
<sequence>MKYKKITFACVLLGLSLYAGVCAATVREVADEAPASKQTIIADKKDKKLLNKKQRAVQITQEKDKIVVSTKPVAKPPAGTINVPAAPRPSLLQEKDGKFYFSGTQLPDDYRNIAIYGEAIASKAQAVAYILAANPAVKLACPVEELVELYWQEAKRENVRPDLALAQSLVETGAYRYGGDVLHHQNNFCGLGTIGGGVRGASFATPQLGVRAHIQHLLAYTQTKRPSTDIVDPRYDLAHNIRLERGVVNTWYGLNGTWAMGSLYCEKIMATYQKILAQQPVEPEIKPAPAEPVKEKNKKKRSMKQRVSEILQEKK</sequence>
<evidence type="ECO:0000313" key="4">
    <source>
        <dbReference type="EMBL" id="EFY05263.1"/>
    </source>
</evidence>
<evidence type="ECO:0000256" key="2">
    <source>
        <dbReference type="SAM" id="SignalP"/>
    </source>
</evidence>
<proteinExistence type="predicted"/>
<dbReference type="GeneID" id="78524809"/>
<dbReference type="InterPro" id="IPR002901">
    <property type="entry name" value="MGlyc_endo_b_GlcNAc-like_dom"/>
</dbReference>
<accession>E8LD23</accession>
<feature type="chain" id="PRO_5003224014" evidence="2">
    <location>
        <begin position="24"/>
        <end position="315"/>
    </location>
</feature>
<dbReference type="Pfam" id="PF01832">
    <property type="entry name" value="Glucosaminidase"/>
    <property type="match status" value="1"/>
</dbReference>